<dbReference type="Gene3D" id="3.40.50.720">
    <property type="entry name" value="NAD(P)-binding Rossmann-like Domain"/>
    <property type="match status" value="1"/>
</dbReference>
<dbReference type="EMBL" id="JAEFCI010008978">
    <property type="protein sequence ID" value="KAG5458102.1"/>
    <property type="molecule type" value="Genomic_DNA"/>
</dbReference>
<organism evidence="1 2">
    <name type="scientific">Olpidium bornovanus</name>
    <dbReference type="NCBI Taxonomy" id="278681"/>
    <lineage>
        <taxon>Eukaryota</taxon>
        <taxon>Fungi</taxon>
        <taxon>Fungi incertae sedis</taxon>
        <taxon>Olpidiomycota</taxon>
        <taxon>Olpidiomycotina</taxon>
        <taxon>Olpidiomycetes</taxon>
        <taxon>Olpidiales</taxon>
        <taxon>Olpidiaceae</taxon>
        <taxon>Olpidium</taxon>
    </lineage>
</organism>
<dbReference type="InterPro" id="IPR002347">
    <property type="entry name" value="SDR_fam"/>
</dbReference>
<evidence type="ECO:0000313" key="1">
    <source>
        <dbReference type="EMBL" id="KAG5458102.1"/>
    </source>
</evidence>
<keyword evidence="2" id="KW-1185">Reference proteome</keyword>
<dbReference type="InterPro" id="IPR036291">
    <property type="entry name" value="NAD(P)-bd_dom_sf"/>
</dbReference>
<accession>A0A8H7ZRY4</accession>
<dbReference type="Proteomes" id="UP000673691">
    <property type="component" value="Unassembled WGS sequence"/>
</dbReference>
<comment type="caution">
    <text evidence="1">The sequence shown here is derived from an EMBL/GenBank/DDBJ whole genome shotgun (WGS) entry which is preliminary data.</text>
</comment>
<sequence length="797" mass="88164">MVSGKITEVDHELMNQCVHLMNRADDAESLVSFMEYHLENFDRENRERAKSLVAYRSTKPKTYVNENGELVYKEERRKAASIKEYAEEMRAGSELTQRASSSGLLDSHVRELEVLLGNSRRVDADTKIGVSRIFGDMKQVLSAQGNGERLPFVYLKGRSENDPSRWEPDVRLTTAYLDALARIARDGLSFAGRQVLVTGCGEGSIGVELLKALLSGGAQVIATTSRFSKVATEFYRSIYERYGSKGSCLVIVPFNGGSVQDTKALVDYIYDAKDGLGWDLGYIIPFAAVPEQGREIDDIESWSELAHRVMLVNLLRLLGEVKCRKQVMQYDTRPAAVVLPMSSNHGVFGGDGLYGESKIGLETLINRFHSENWSNYLTIIGAVIGWTRGTGLMSGNNIIAEGIEELGARTFSAHEMAFNLVGLLSPEIVKLSEMKPIVADLNGGLHFLGDLHRISTELRAGLLETSEIRRAVAREAELDRRVLDGPVKQEGPVVTPRANMKFQYPPLKDRKPSPLRGMLDLEKVVVVTGFGEVGPFGGARTRWEMEAYGALSLEGCIEMAWMMGFIKFHSGPLKSLASYSGWIDTRTQEPVKDFDVKAKYEQQILKHTGIRMIGGSPVNVARISRARNKADAGPAGAEPELFNGYDPERKVGMLEVLVTSDMAPIEVCKEDAEALKRQHQEFVLVEQKDGQYTVRMLKGATLWAPKTLRFDRLVAGQIPTGWDARRYGVPEDIVNQVDPVTLYMLVSCVEALVNSGITDPYEFYEYCHVSEVGNTSGGGIGGMFHSRSCGDVTTADP</sequence>
<name>A0A8H7ZRY4_9FUNG</name>
<dbReference type="OrthoDB" id="4251012at2759"/>
<proteinExistence type="predicted"/>
<reference evidence="1 2" key="1">
    <citation type="journal article" name="Sci. Rep.">
        <title>Genome-scale phylogenetic analyses confirm Olpidium as the closest living zoosporic fungus to the non-flagellated, terrestrial fungi.</title>
        <authorList>
            <person name="Chang Y."/>
            <person name="Rochon D."/>
            <person name="Sekimoto S."/>
            <person name="Wang Y."/>
            <person name="Chovatia M."/>
            <person name="Sandor L."/>
            <person name="Salamov A."/>
            <person name="Grigoriev I.V."/>
            <person name="Stajich J.E."/>
            <person name="Spatafora J.W."/>
        </authorList>
    </citation>
    <scope>NUCLEOTIDE SEQUENCE [LARGE SCALE GENOMIC DNA]</scope>
    <source>
        <strain evidence="1">S191</strain>
    </source>
</reference>
<dbReference type="InterPro" id="IPR016039">
    <property type="entry name" value="Thiolase-like"/>
</dbReference>
<dbReference type="SUPFAM" id="SSF53901">
    <property type="entry name" value="Thiolase-like"/>
    <property type="match status" value="1"/>
</dbReference>
<evidence type="ECO:0000313" key="2">
    <source>
        <dbReference type="Proteomes" id="UP000673691"/>
    </source>
</evidence>
<protein>
    <submittedName>
        <fullName evidence="1">Uncharacterized protein</fullName>
    </submittedName>
</protein>
<dbReference type="CDD" id="cd08950">
    <property type="entry name" value="KR_fFAS_SDR_c_like"/>
    <property type="match status" value="1"/>
</dbReference>
<dbReference type="FunFam" id="3.40.50.720:FF:000168">
    <property type="entry name" value="Fatty acid synthase subunit alpha"/>
    <property type="match status" value="1"/>
</dbReference>
<dbReference type="SUPFAM" id="SSF51735">
    <property type="entry name" value="NAD(P)-binding Rossmann-fold domains"/>
    <property type="match status" value="1"/>
</dbReference>
<dbReference type="GO" id="GO:0016746">
    <property type="term" value="F:acyltransferase activity"/>
    <property type="evidence" value="ECO:0007669"/>
    <property type="project" value="InterPro"/>
</dbReference>
<gene>
    <name evidence="1" type="ORF">BJ554DRAFT_1745</name>
</gene>
<dbReference type="Gene3D" id="3.40.47.10">
    <property type="match status" value="1"/>
</dbReference>
<dbReference type="Gene3D" id="3.30.70.2490">
    <property type="match status" value="1"/>
</dbReference>
<dbReference type="Pfam" id="PF00106">
    <property type="entry name" value="adh_short"/>
    <property type="match status" value="1"/>
</dbReference>
<dbReference type="AlphaFoldDB" id="A0A8H7ZRY4"/>